<protein>
    <submittedName>
        <fullName evidence="6">Uncharacterized protein</fullName>
    </submittedName>
</protein>
<evidence type="ECO:0000313" key="6">
    <source>
        <dbReference type="EMBL" id="PNF21586.1"/>
    </source>
</evidence>
<name>A0A2J7PZ36_9NEOP</name>
<comment type="caution">
    <text evidence="6">The sequence shown here is derived from an EMBL/GenBank/DDBJ whole genome shotgun (WGS) entry which is preliminary data.</text>
</comment>
<dbReference type="GO" id="GO:0072572">
    <property type="term" value="F:poly-ADP-D-ribose binding"/>
    <property type="evidence" value="ECO:0007669"/>
    <property type="project" value="TreeGrafter"/>
</dbReference>
<comment type="similarity">
    <text evidence="3">Belongs to the HPF1 family.</text>
</comment>
<dbReference type="GO" id="GO:0006974">
    <property type="term" value="P:DNA damage response"/>
    <property type="evidence" value="ECO:0007669"/>
    <property type="project" value="InterPro"/>
</dbReference>
<evidence type="ECO:0000256" key="4">
    <source>
        <dbReference type="ARBA" id="ARBA00022454"/>
    </source>
</evidence>
<proteinExistence type="inferred from homology"/>
<keyword evidence="7" id="KW-1185">Reference proteome</keyword>
<dbReference type="GO" id="GO:0005694">
    <property type="term" value="C:chromosome"/>
    <property type="evidence" value="ECO:0007669"/>
    <property type="project" value="UniProtKB-SubCell"/>
</dbReference>
<evidence type="ECO:0000256" key="2">
    <source>
        <dbReference type="ARBA" id="ARBA00004286"/>
    </source>
</evidence>
<keyword evidence="5" id="KW-0539">Nucleus</keyword>
<dbReference type="EMBL" id="NEVH01020341">
    <property type="protein sequence ID" value="PNF21586.1"/>
    <property type="molecule type" value="Genomic_DNA"/>
</dbReference>
<gene>
    <name evidence="6" type="ORF">B7P43_G12709</name>
</gene>
<organism evidence="6 7">
    <name type="scientific">Cryptotermes secundus</name>
    <dbReference type="NCBI Taxonomy" id="105785"/>
    <lineage>
        <taxon>Eukaryota</taxon>
        <taxon>Metazoa</taxon>
        <taxon>Ecdysozoa</taxon>
        <taxon>Arthropoda</taxon>
        <taxon>Hexapoda</taxon>
        <taxon>Insecta</taxon>
        <taxon>Pterygota</taxon>
        <taxon>Neoptera</taxon>
        <taxon>Polyneoptera</taxon>
        <taxon>Dictyoptera</taxon>
        <taxon>Blattodea</taxon>
        <taxon>Blattoidea</taxon>
        <taxon>Termitoidae</taxon>
        <taxon>Kalotermitidae</taxon>
        <taxon>Cryptotermitinae</taxon>
        <taxon>Cryptotermes</taxon>
    </lineage>
</organism>
<evidence type="ECO:0000256" key="1">
    <source>
        <dbReference type="ARBA" id="ARBA00004123"/>
    </source>
</evidence>
<evidence type="ECO:0000256" key="3">
    <source>
        <dbReference type="ARBA" id="ARBA00010803"/>
    </source>
</evidence>
<reference evidence="6 7" key="1">
    <citation type="submission" date="2017-12" db="EMBL/GenBank/DDBJ databases">
        <title>Hemimetabolous genomes reveal molecular basis of termite eusociality.</title>
        <authorList>
            <person name="Harrison M.C."/>
            <person name="Jongepier E."/>
            <person name="Robertson H.M."/>
            <person name="Arning N."/>
            <person name="Bitard-Feildel T."/>
            <person name="Chao H."/>
            <person name="Childers C.P."/>
            <person name="Dinh H."/>
            <person name="Doddapaneni H."/>
            <person name="Dugan S."/>
            <person name="Gowin J."/>
            <person name="Greiner C."/>
            <person name="Han Y."/>
            <person name="Hu H."/>
            <person name="Hughes D.S.T."/>
            <person name="Huylmans A.-K."/>
            <person name="Kemena C."/>
            <person name="Kremer L.P.M."/>
            <person name="Lee S.L."/>
            <person name="Lopez-Ezquerra A."/>
            <person name="Mallet L."/>
            <person name="Monroy-Kuhn J.M."/>
            <person name="Moser A."/>
            <person name="Murali S.C."/>
            <person name="Muzny D.M."/>
            <person name="Otani S."/>
            <person name="Piulachs M.-D."/>
            <person name="Poelchau M."/>
            <person name="Qu J."/>
            <person name="Schaub F."/>
            <person name="Wada-Katsumata A."/>
            <person name="Worley K.C."/>
            <person name="Xie Q."/>
            <person name="Ylla G."/>
            <person name="Poulsen M."/>
            <person name="Gibbs R.A."/>
            <person name="Schal C."/>
            <person name="Richards S."/>
            <person name="Belles X."/>
            <person name="Korb J."/>
            <person name="Bornberg-Bauer E."/>
        </authorList>
    </citation>
    <scope>NUCLEOTIDE SEQUENCE [LARGE SCALE GENOMIC DNA]</scope>
    <source>
        <tissue evidence="6">Whole body</tissue>
    </source>
</reference>
<dbReference type="GO" id="GO:0042393">
    <property type="term" value="F:histone binding"/>
    <property type="evidence" value="ECO:0007669"/>
    <property type="project" value="InterPro"/>
</dbReference>
<sequence>MRTKLSNRNFLLTCQKIFIPFGHFASLCHQINLKTVVKGDDTKQYHMGYFRDDPQEPPCFVARNCAAIDCTITPMAENIFGAVNAYLDAMKGKCDPFQKMKVSKVQNSLKSWAKDNNFVLDVLSEAMKARNKKVVTKTFHNAGLVVPWNKKTELGYRKLIETDANTEECGGEQL</sequence>
<dbReference type="Pfam" id="PF10228">
    <property type="entry name" value="HPF1"/>
    <property type="match status" value="1"/>
</dbReference>
<dbReference type="AlphaFoldDB" id="A0A2J7PZ36"/>
<evidence type="ECO:0000313" key="7">
    <source>
        <dbReference type="Proteomes" id="UP000235965"/>
    </source>
</evidence>
<dbReference type="Proteomes" id="UP000235965">
    <property type="component" value="Unassembled WGS sequence"/>
</dbReference>
<dbReference type="GO" id="GO:0005634">
    <property type="term" value="C:nucleus"/>
    <property type="evidence" value="ECO:0007669"/>
    <property type="project" value="UniProtKB-SubCell"/>
</dbReference>
<dbReference type="PANTHER" id="PTHR13386:SF1">
    <property type="entry name" value="HISTONE PARYLATION FACTOR 1"/>
    <property type="match status" value="1"/>
</dbReference>
<keyword evidence="4" id="KW-0158">Chromosome</keyword>
<comment type="subcellular location">
    <subcellularLocation>
        <location evidence="2">Chromosome</location>
    </subcellularLocation>
    <subcellularLocation>
        <location evidence="1">Nucleus</location>
    </subcellularLocation>
</comment>
<dbReference type="OrthoDB" id="416496at2759"/>
<accession>A0A2J7PZ36</accession>
<dbReference type="PANTHER" id="PTHR13386">
    <property type="entry name" value="HISTONE PARYLATION FACTOR 1"/>
    <property type="match status" value="1"/>
</dbReference>
<dbReference type="InterPro" id="IPR019361">
    <property type="entry name" value="HPF1"/>
</dbReference>
<evidence type="ECO:0000256" key="5">
    <source>
        <dbReference type="ARBA" id="ARBA00023242"/>
    </source>
</evidence>